<proteinExistence type="predicted"/>
<name>W1PC82_AMBTC</name>
<dbReference type="HOGENOM" id="CLU_2708152_0_0_1"/>
<dbReference type="Proteomes" id="UP000017836">
    <property type="component" value="Unassembled WGS sequence"/>
</dbReference>
<evidence type="ECO:0000313" key="1">
    <source>
        <dbReference type="EMBL" id="ERN04645.1"/>
    </source>
</evidence>
<reference evidence="2" key="1">
    <citation type="journal article" date="2013" name="Science">
        <title>The Amborella genome and the evolution of flowering plants.</title>
        <authorList>
            <consortium name="Amborella Genome Project"/>
        </authorList>
    </citation>
    <scope>NUCLEOTIDE SEQUENCE [LARGE SCALE GENOMIC DNA]</scope>
</reference>
<dbReference type="AlphaFoldDB" id="W1PC82"/>
<protein>
    <submittedName>
        <fullName evidence="1">Uncharacterized protein</fullName>
    </submittedName>
</protein>
<keyword evidence="2" id="KW-1185">Reference proteome</keyword>
<organism evidence="1 2">
    <name type="scientific">Amborella trichopoda</name>
    <dbReference type="NCBI Taxonomy" id="13333"/>
    <lineage>
        <taxon>Eukaryota</taxon>
        <taxon>Viridiplantae</taxon>
        <taxon>Streptophyta</taxon>
        <taxon>Embryophyta</taxon>
        <taxon>Tracheophyta</taxon>
        <taxon>Spermatophyta</taxon>
        <taxon>Magnoliopsida</taxon>
        <taxon>Amborellales</taxon>
        <taxon>Amborellaceae</taxon>
        <taxon>Amborella</taxon>
    </lineage>
</organism>
<dbReference type="Gramene" id="ERN04645">
    <property type="protein sequence ID" value="ERN04645"/>
    <property type="gene ID" value="AMTR_s00076p00046300"/>
</dbReference>
<gene>
    <name evidence="1" type="ORF">AMTR_s00076p00046300</name>
</gene>
<accession>W1PC82</accession>
<sequence>MNMRHFITPSGVRFNTTSQIEAQCKWRAKRSGNDFSAEHLDARRRSEAWVKRRVRLVESSTRRVGYNPTRGAR</sequence>
<dbReference type="EMBL" id="KI394182">
    <property type="protein sequence ID" value="ERN04645.1"/>
    <property type="molecule type" value="Genomic_DNA"/>
</dbReference>
<evidence type="ECO:0000313" key="2">
    <source>
        <dbReference type="Proteomes" id="UP000017836"/>
    </source>
</evidence>